<feature type="compositionally biased region" description="Acidic residues" evidence="2">
    <location>
        <begin position="409"/>
        <end position="430"/>
    </location>
</feature>
<accession>A0AAE0F081</accession>
<feature type="chain" id="PRO_5041982909" description="RING-type domain-containing protein" evidence="3">
    <location>
        <begin position="22"/>
        <end position="516"/>
    </location>
</feature>
<feature type="domain" description="RING-type" evidence="4">
    <location>
        <begin position="465"/>
        <end position="500"/>
    </location>
</feature>
<dbReference type="Gene3D" id="3.30.40.10">
    <property type="entry name" value="Zinc/RING finger domain, C3HC4 (zinc finger)"/>
    <property type="match status" value="1"/>
</dbReference>
<dbReference type="InterPro" id="IPR001841">
    <property type="entry name" value="Znf_RING"/>
</dbReference>
<proteinExistence type="predicted"/>
<dbReference type="Proteomes" id="UP001190700">
    <property type="component" value="Unassembled WGS sequence"/>
</dbReference>
<feature type="signal peptide" evidence="3">
    <location>
        <begin position="1"/>
        <end position="21"/>
    </location>
</feature>
<gene>
    <name evidence="5" type="ORF">CYMTET_43200</name>
</gene>
<dbReference type="AlphaFoldDB" id="A0AAE0F081"/>
<dbReference type="PANTHER" id="PTHR14879:SF5">
    <property type="entry name" value="RING-TYPE DOMAIN-CONTAINING PROTEIN"/>
    <property type="match status" value="1"/>
</dbReference>
<evidence type="ECO:0000259" key="4">
    <source>
        <dbReference type="PROSITE" id="PS50089"/>
    </source>
</evidence>
<keyword evidence="3" id="KW-0732">Signal</keyword>
<feature type="compositionally biased region" description="Low complexity" evidence="2">
    <location>
        <begin position="375"/>
        <end position="387"/>
    </location>
</feature>
<dbReference type="PROSITE" id="PS50089">
    <property type="entry name" value="ZF_RING_2"/>
    <property type="match status" value="1"/>
</dbReference>
<dbReference type="InterPro" id="IPR051728">
    <property type="entry name" value="RING-FYVE_E3_ubiquitin-ligase"/>
</dbReference>
<dbReference type="Pfam" id="PF23106">
    <property type="entry name" value="EGF_Teneurin"/>
    <property type="match status" value="1"/>
</dbReference>
<evidence type="ECO:0000256" key="1">
    <source>
        <dbReference type="PROSITE-ProRule" id="PRU00175"/>
    </source>
</evidence>
<evidence type="ECO:0000256" key="3">
    <source>
        <dbReference type="SAM" id="SignalP"/>
    </source>
</evidence>
<name>A0AAE0F081_9CHLO</name>
<feature type="compositionally biased region" description="Acidic residues" evidence="2">
    <location>
        <begin position="338"/>
        <end position="374"/>
    </location>
</feature>
<dbReference type="InterPro" id="IPR000742">
    <property type="entry name" value="EGF"/>
</dbReference>
<evidence type="ECO:0000313" key="5">
    <source>
        <dbReference type="EMBL" id="KAK3247296.1"/>
    </source>
</evidence>
<dbReference type="GO" id="GO:0008270">
    <property type="term" value="F:zinc ion binding"/>
    <property type="evidence" value="ECO:0007669"/>
    <property type="project" value="UniProtKB-KW"/>
</dbReference>
<keyword evidence="1" id="KW-0479">Metal-binding</keyword>
<protein>
    <recommendedName>
        <fullName evidence="4">RING-type domain-containing protein</fullName>
    </recommendedName>
</protein>
<sequence>MQRDMILVLSTIALQLPYVMAARVISPTGTQAPHNVSSFHEYQPLKLCDCQFATYGRGLRYPDSAGAGGLACEEDGFFIAGFQTAGYPRDRKDELLPLSPAICCRPCVTGQKVNNDKAVAVLTTSCQQAEENSESLCLHQEFIQGFTNAERAVTADGRAQSFYPYGPAQCCKATMLLKSGKVAPLVPCRCTDETGPSVSCGNKHTPEAAQKEGKLIYGFEHVYDIADHRTVPTANAKCCEVCMDTSAPAEPAEECEGYNFCNGHGACRFGRCICYDDYTGPDCADGPDEGNDPLNGSSKWALSLIVLAGCMLGCCSKLLVCSCERSRRRVPLMSTEITDMEEQLLQSEEDTSAEEWSTDTEDEDEEGEAEEDALEAGGVAPPVAPGGQMQMTPAAVSATSSMRTRSNPEGEEQPEEADAAEEESCEPSELPVGEEAEMMECAEAEAETPAEPETEAQAPAPPMECLVCMTERIQVVCVPCGHACMCRKCSRRLRRCPLCRTQVTRRQKLYLSTGVV</sequence>
<dbReference type="Pfam" id="PF13920">
    <property type="entry name" value="zf-C3HC4_3"/>
    <property type="match status" value="1"/>
</dbReference>
<organism evidence="5 6">
    <name type="scientific">Cymbomonas tetramitiformis</name>
    <dbReference type="NCBI Taxonomy" id="36881"/>
    <lineage>
        <taxon>Eukaryota</taxon>
        <taxon>Viridiplantae</taxon>
        <taxon>Chlorophyta</taxon>
        <taxon>Pyramimonadophyceae</taxon>
        <taxon>Pyramimonadales</taxon>
        <taxon>Pyramimonadaceae</taxon>
        <taxon>Cymbomonas</taxon>
    </lineage>
</organism>
<evidence type="ECO:0000313" key="6">
    <source>
        <dbReference type="Proteomes" id="UP001190700"/>
    </source>
</evidence>
<keyword evidence="1" id="KW-0863">Zinc-finger</keyword>
<dbReference type="InterPro" id="IPR013083">
    <property type="entry name" value="Znf_RING/FYVE/PHD"/>
</dbReference>
<keyword evidence="6" id="KW-1185">Reference proteome</keyword>
<reference evidence="5 6" key="1">
    <citation type="journal article" date="2015" name="Genome Biol. Evol.">
        <title>Comparative Genomics of a Bacterivorous Green Alga Reveals Evolutionary Causalities and Consequences of Phago-Mixotrophic Mode of Nutrition.</title>
        <authorList>
            <person name="Burns J.A."/>
            <person name="Paasch A."/>
            <person name="Narechania A."/>
            <person name="Kim E."/>
        </authorList>
    </citation>
    <scope>NUCLEOTIDE SEQUENCE [LARGE SCALE GENOMIC DNA]</scope>
    <source>
        <strain evidence="5 6">PLY_AMNH</strain>
    </source>
</reference>
<dbReference type="PANTHER" id="PTHR14879">
    <property type="entry name" value="CASPASE REGULATOR, RING FINGER DOMAIN-CONTAINING"/>
    <property type="match status" value="1"/>
</dbReference>
<dbReference type="EMBL" id="LGRX02029086">
    <property type="protein sequence ID" value="KAK3247296.1"/>
    <property type="molecule type" value="Genomic_DNA"/>
</dbReference>
<dbReference type="SUPFAM" id="SSF57850">
    <property type="entry name" value="RING/U-box"/>
    <property type="match status" value="1"/>
</dbReference>
<evidence type="ECO:0000256" key="2">
    <source>
        <dbReference type="SAM" id="MobiDB-lite"/>
    </source>
</evidence>
<dbReference type="PROSITE" id="PS00022">
    <property type="entry name" value="EGF_1"/>
    <property type="match status" value="1"/>
</dbReference>
<feature type="region of interest" description="Disordered" evidence="2">
    <location>
        <begin position="334"/>
        <end position="430"/>
    </location>
</feature>
<dbReference type="Gene3D" id="2.10.25.10">
    <property type="entry name" value="Laminin"/>
    <property type="match status" value="1"/>
</dbReference>
<comment type="caution">
    <text evidence="5">The sequence shown here is derived from an EMBL/GenBank/DDBJ whole genome shotgun (WGS) entry which is preliminary data.</text>
</comment>
<keyword evidence="1" id="KW-0862">Zinc</keyword>